<organism evidence="9 10">
    <name type="scientific">Clostridium neonatale</name>
    <dbReference type="NCBI Taxonomy" id="137838"/>
    <lineage>
        <taxon>Bacteria</taxon>
        <taxon>Bacillati</taxon>
        <taxon>Bacillota</taxon>
        <taxon>Clostridia</taxon>
        <taxon>Eubacteriales</taxon>
        <taxon>Clostridiaceae</taxon>
        <taxon>Clostridium</taxon>
    </lineage>
</organism>
<evidence type="ECO:0000256" key="6">
    <source>
        <dbReference type="ARBA" id="ARBA00023288"/>
    </source>
</evidence>
<keyword evidence="5" id="KW-0472">Membrane</keyword>
<dbReference type="GO" id="GO:0005886">
    <property type="term" value="C:plasma membrane"/>
    <property type="evidence" value="ECO:0007669"/>
    <property type="project" value="UniProtKB-SubCell"/>
</dbReference>
<dbReference type="PANTHER" id="PTHR34296:SF2">
    <property type="entry name" value="ABC TRANSPORTER GUANOSINE-BINDING PROTEIN NUPN"/>
    <property type="match status" value="1"/>
</dbReference>
<comment type="caution">
    <text evidence="9">The sequence shown here is derived from an EMBL/GenBank/DDBJ whole genome shotgun (WGS) entry which is preliminary data.</text>
</comment>
<feature type="domain" description="ABC transporter substrate-binding protein PnrA-like" evidence="8">
    <location>
        <begin position="44"/>
        <end position="361"/>
    </location>
</feature>
<evidence type="ECO:0000256" key="3">
    <source>
        <dbReference type="ARBA" id="ARBA00022475"/>
    </source>
</evidence>
<dbReference type="PANTHER" id="PTHR34296">
    <property type="entry name" value="TRANSCRIPTIONAL ACTIVATOR PROTEIN MED"/>
    <property type="match status" value="1"/>
</dbReference>
<keyword evidence="10" id="KW-1185">Reference proteome</keyword>
<name>A0A2A7MJ09_9CLOT</name>
<dbReference type="AlphaFoldDB" id="A0A2A7MJ09"/>
<dbReference type="InterPro" id="IPR028082">
    <property type="entry name" value="Peripla_BP_I"/>
</dbReference>
<proteinExistence type="inferred from homology"/>
<dbReference type="InterPro" id="IPR003760">
    <property type="entry name" value="PnrA-like"/>
</dbReference>
<dbReference type="CDD" id="cd06354">
    <property type="entry name" value="PBP1_PrnA-like"/>
    <property type="match status" value="1"/>
</dbReference>
<protein>
    <submittedName>
        <fullName evidence="9">BMP family ABC transporter substrate-binding protein</fullName>
    </submittedName>
</protein>
<dbReference type="PROSITE" id="PS51257">
    <property type="entry name" value="PROKAR_LIPOPROTEIN"/>
    <property type="match status" value="1"/>
</dbReference>
<dbReference type="OrthoDB" id="9769871at2"/>
<feature type="signal peptide" evidence="7">
    <location>
        <begin position="1"/>
        <end position="20"/>
    </location>
</feature>
<keyword evidence="6" id="KW-0449">Lipoprotein</keyword>
<evidence type="ECO:0000256" key="4">
    <source>
        <dbReference type="ARBA" id="ARBA00022729"/>
    </source>
</evidence>
<dbReference type="SUPFAM" id="SSF53822">
    <property type="entry name" value="Periplasmic binding protein-like I"/>
    <property type="match status" value="1"/>
</dbReference>
<evidence type="ECO:0000256" key="1">
    <source>
        <dbReference type="ARBA" id="ARBA00004193"/>
    </source>
</evidence>
<gene>
    <name evidence="9" type="ORF">CQ394_07370</name>
</gene>
<dbReference type="EMBL" id="PDCJ01000001">
    <property type="protein sequence ID" value="PEG31517.1"/>
    <property type="molecule type" value="Genomic_DNA"/>
</dbReference>
<dbReference type="STRING" id="137838.GCA_001458595_02944"/>
<dbReference type="InterPro" id="IPR050957">
    <property type="entry name" value="BMP_lipoprotein"/>
</dbReference>
<comment type="similarity">
    <text evidence="2">Belongs to the BMP lipoprotein family.</text>
</comment>
<dbReference type="Pfam" id="PF02608">
    <property type="entry name" value="Bmp"/>
    <property type="match status" value="1"/>
</dbReference>
<accession>A0A2A7MJ09</accession>
<evidence type="ECO:0000259" key="8">
    <source>
        <dbReference type="Pfam" id="PF02608"/>
    </source>
</evidence>
<reference evidence="9 10" key="1">
    <citation type="submission" date="2017-10" db="EMBL/GenBank/DDBJ databases">
        <title>Effective Description of Clostridium neonatale sp. nov. linked to necrotizing enterocolitis in neonates and a clarification of species assignable to the genus Clostridium (Prazmowski 1880) emend. Lawson and Rainey 2016.</title>
        <authorList>
            <person name="Bernard K."/>
            <person name="Burdz T."/>
            <person name="Wiebe D."/>
            <person name="Balcewich B."/>
            <person name="Alfa M."/>
            <person name="Bernier A.-M."/>
        </authorList>
    </citation>
    <scope>NUCLEOTIDE SEQUENCE [LARGE SCALE GENOMIC DNA]</scope>
    <source>
        <strain evidence="9 10">LCDC99A005</strain>
    </source>
</reference>
<evidence type="ECO:0000256" key="5">
    <source>
        <dbReference type="ARBA" id="ARBA00023136"/>
    </source>
</evidence>
<dbReference type="Proteomes" id="UP000220840">
    <property type="component" value="Unassembled WGS sequence"/>
</dbReference>
<evidence type="ECO:0000313" key="9">
    <source>
        <dbReference type="EMBL" id="PEG31517.1"/>
    </source>
</evidence>
<feature type="chain" id="PRO_5038884192" evidence="7">
    <location>
        <begin position="21"/>
        <end position="368"/>
    </location>
</feature>
<keyword evidence="4 7" id="KW-0732">Signal</keyword>
<keyword evidence="3" id="KW-1003">Cell membrane</keyword>
<dbReference type="RefSeq" id="WP_058295670.1">
    <property type="nucleotide sequence ID" value="NZ_CAKJVF010000041.1"/>
</dbReference>
<sequence length="368" mass="39219">MKKRLLSLIATSVLAISLFAGCGSTNSNTSQGDKSSDTSNSVKLGMVTDTGSIDDKSFNQGTWEGLERAKEELGAEIKYLKPVGETEADYLKEFGNLYDAGVKFMVTPGFKFETAIYKAQEKYKDAKFVLIDGAPNDGNGNYLVGENTVSIMFSEHEAGFLVGVAAAVQLKEGDLGFIGGMENPNVQRFNWGFQQGVAYANENLGTNTTIKPENVVYEGTFTNVAGGTQIAAQMYDRGVKAIFAAAGGVSAGVITEAKTRANGGEEVWVIGVDSDQYNDGVYEDGKSIVLTSAIKKVDTATFDMAKAYKEGKFPGGESLTFDVTNDGVGIPAENPNLSDETIKVVSEVQEKLKAGEIKVSGEQGNLIK</sequence>
<comment type="subcellular location">
    <subcellularLocation>
        <location evidence="1">Cell membrane</location>
        <topology evidence="1">Lipid-anchor</topology>
    </subcellularLocation>
</comment>
<dbReference type="Gene3D" id="3.40.50.2300">
    <property type="match status" value="2"/>
</dbReference>
<evidence type="ECO:0000256" key="7">
    <source>
        <dbReference type="SAM" id="SignalP"/>
    </source>
</evidence>
<evidence type="ECO:0000313" key="10">
    <source>
        <dbReference type="Proteomes" id="UP000220840"/>
    </source>
</evidence>
<evidence type="ECO:0000256" key="2">
    <source>
        <dbReference type="ARBA" id="ARBA00008610"/>
    </source>
</evidence>